<dbReference type="Pfam" id="PF08806">
    <property type="entry name" value="Sep15_SelM"/>
    <property type="match status" value="1"/>
</dbReference>
<name>A0AAN8JSR0_PATCE</name>
<proteinExistence type="inferred from homology"/>
<keyword evidence="7" id="KW-1185">Reference proteome</keyword>
<protein>
    <recommendedName>
        <fullName evidence="4">Selenoprotein M</fullName>
    </recommendedName>
</protein>
<dbReference type="InterPro" id="IPR036249">
    <property type="entry name" value="Thioredoxin-like_sf"/>
</dbReference>
<gene>
    <name evidence="6" type="ORF">SNE40_006865</name>
</gene>
<comment type="caution">
    <text evidence="6">The sequence shown here is derived from an EMBL/GenBank/DDBJ whole genome shotgun (WGS) entry which is preliminary data.</text>
</comment>
<dbReference type="InterPro" id="IPR039992">
    <property type="entry name" value="Sep15_SelM"/>
</dbReference>
<accession>A0AAN8JSR0</accession>
<organism evidence="6 7">
    <name type="scientific">Patella caerulea</name>
    <name type="common">Rayed Mediterranean limpet</name>
    <dbReference type="NCBI Taxonomy" id="87958"/>
    <lineage>
        <taxon>Eukaryota</taxon>
        <taxon>Metazoa</taxon>
        <taxon>Spiralia</taxon>
        <taxon>Lophotrochozoa</taxon>
        <taxon>Mollusca</taxon>
        <taxon>Gastropoda</taxon>
        <taxon>Patellogastropoda</taxon>
        <taxon>Patelloidea</taxon>
        <taxon>Patellidae</taxon>
        <taxon>Patella</taxon>
    </lineage>
</organism>
<evidence type="ECO:0000256" key="2">
    <source>
        <dbReference type="ARBA" id="ARBA00022729"/>
    </source>
</evidence>
<keyword evidence="3" id="KW-0712">Selenocysteine</keyword>
<dbReference type="Gene3D" id="3.40.30.50">
    <property type="entry name" value="Sep15/SelM thioredoxin-like domain, active-site redox motif"/>
    <property type="match status" value="1"/>
</dbReference>
<dbReference type="InterPro" id="IPR014912">
    <property type="entry name" value="Sep15_SelM_dom"/>
</dbReference>
<sequence>MEAVSISYAYKLFVAILVIIDSSYTREPIIDKPVRDRDIMSARIESCGGCKVSRLKHVKRFIENDVALFHNVKMNRIHGANPDMVFLNRDGEVVERIDLTPYNQKELNLLLVRRGFYKRTYLDEEVPERYQTGPYGVRRTPKFQIDIDDDQEIYVGQAEDATPRRDEL</sequence>
<evidence type="ECO:0000256" key="1">
    <source>
        <dbReference type="ARBA" id="ARBA00005742"/>
    </source>
</evidence>
<evidence type="ECO:0000256" key="3">
    <source>
        <dbReference type="ARBA" id="ARBA00022933"/>
    </source>
</evidence>
<dbReference type="SUPFAM" id="SSF52833">
    <property type="entry name" value="Thioredoxin-like"/>
    <property type="match status" value="1"/>
</dbReference>
<dbReference type="Proteomes" id="UP001347796">
    <property type="component" value="Unassembled WGS sequence"/>
</dbReference>
<dbReference type="GO" id="GO:0016491">
    <property type="term" value="F:oxidoreductase activity"/>
    <property type="evidence" value="ECO:0007669"/>
    <property type="project" value="TreeGrafter"/>
</dbReference>
<feature type="domain" description="Selenoprotein F/M" evidence="5">
    <location>
        <begin position="42"/>
        <end position="116"/>
    </location>
</feature>
<comment type="similarity">
    <text evidence="1">Belongs to the selenoprotein M/F family.</text>
</comment>
<dbReference type="PANTHER" id="PTHR13077">
    <property type="entry name" value="SELENOPROTEIN F"/>
    <property type="match status" value="1"/>
</dbReference>
<keyword evidence="2" id="KW-0732">Signal</keyword>
<evidence type="ECO:0000313" key="6">
    <source>
        <dbReference type="EMBL" id="KAK6184382.1"/>
    </source>
</evidence>
<dbReference type="PANTHER" id="PTHR13077:SF7">
    <property type="entry name" value="SELENOPROTEIN M"/>
    <property type="match status" value="1"/>
</dbReference>
<evidence type="ECO:0000259" key="5">
    <source>
        <dbReference type="Pfam" id="PF08806"/>
    </source>
</evidence>
<evidence type="ECO:0000256" key="4">
    <source>
        <dbReference type="ARBA" id="ARBA00040773"/>
    </source>
</evidence>
<dbReference type="AlphaFoldDB" id="A0AAN8JSR0"/>
<reference evidence="6 7" key="1">
    <citation type="submission" date="2024-01" db="EMBL/GenBank/DDBJ databases">
        <title>The genome of the rayed Mediterranean limpet Patella caerulea (Linnaeus, 1758).</title>
        <authorList>
            <person name="Anh-Thu Weber A."/>
            <person name="Halstead-Nussloch G."/>
        </authorList>
    </citation>
    <scope>NUCLEOTIDE SEQUENCE [LARGE SCALE GENOMIC DNA]</scope>
    <source>
        <strain evidence="6">AATW-2023a</strain>
        <tissue evidence="6">Whole specimen</tissue>
    </source>
</reference>
<evidence type="ECO:0000313" key="7">
    <source>
        <dbReference type="Proteomes" id="UP001347796"/>
    </source>
</evidence>
<dbReference type="InterPro" id="IPR038219">
    <property type="entry name" value="Sep15/SelM_sf"/>
</dbReference>
<dbReference type="GO" id="GO:0005788">
    <property type="term" value="C:endoplasmic reticulum lumen"/>
    <property type="evidence" value="ECO:0007669"/>
    <property type="project" value="TreeGrafter"/>
</dbReference>
<dbReference type="EMBL" id="JAZGQO010000006">
    <property type="protein sequence ID" value="KAK6184382.1"/>
    <property type="molecule type" value="Genomic_DNA"/>
</dbReference>